<comment type="caution">
    <text evidence="1">The sequence shown here is derived from an EMBL/GenBank/DDBJ whole genome shotgun (WGS) entry which is preliminary data.</text>
</comment>
<gene>
    <name evidence="1" type="ORF">HON47_03205</name>
</gene>
<evidence type="ECO:0000313" key="2">
    <source>
        <dbReference type="Proteomes" id="UP000722459"/>
    </source>
</evidence>
<proteinExistence type="predicted"/>
<name>A0A8T5GEK3_9ARCH</name>
<reference evidence="1" key="1">
    <citation type="journal article" date="2021" name="ISME J.">
        <title>Mercury methylation by metabolically versatile and cosmopolitan marine bacteria.</title>
        <authorList>
            <person name="Lin H."/>
            <person name="Ascher D.B."/>
            <person name="Myung Y."/>
            <person name="Lamborg C.H."/>
            <person name="Hallam S.J."/>
            <person name="Gionfriddo C.M."/>
            <person name="Holt K.E."/>
            <person name="Moreau J.W."/>
        </authorList>
    </citation>
    <scope>NUCLEOTIDE SEQUENCE</scope>
    <source>
        <strain evidence="1">SI075_bin30</strain>
    </source>
</reference>
<dbReference type="AlphaFoldDB" id="A0A8T5GEK3"/>
<evidence type="ECO:0000313" key="1">
    <source>
        <dbReference type="EMBL" id="MBT4870554.1"/>
    </source>
</evidence>
<accession>A0A8T5GEK3</accession>
<sequence length="237" mass="26278">MKKVSLVLILVIFSTIALAGTTGDRCEYPVYQDTECDDSNNIYCINYSCAFYDGIAPSCSDTDGDNKDTLGIVNYVFRDSVGNFVEQDYTDYCSLEGNPIDTCEGNDCNVVEFYCTVSRTINYSSKDYFCENGCNNGICLPVPEPILPQLGDTCIDDSDCAESGLFCVNSFCASEPIIDANTPDSNEPVDPVEFPPEDQFPPEQVNDEELLDYINMWANGELTDNEIQTIIGIWKNN</sequence>
<organism evidence="1 2">
    <name type="scientific">Candidatus Iainarchaeum sp</name>
    <dbReference type="NCBI Taxonomy" id="3101447"/>
    <lineage>
        <taxon>Archaea</taxon>
        <taxon>Candidatus Iainarchaeota</taxon>
        <taxon>Candidatus Iainarchaeia</taxon>
        <taxon>Candidatus Iainarchaeales</taxon>
        <taxon>Candidatus Iainarchaeaceae</taxon>
        <taxon>Candidatus Iainarchaeum</taxon>
    </lineage>
</organism>
<dbReference type="Proteomes" id="UP000722459">
    <property type="component" value="Unassembled WGS sequence"/>
</dbReference>
<dbReference type="EMBL" id="JABJNZ010000046">
    <property type="protein sequence ID" value="MBT4870554.1"/>
    <property type="molecule type" value="Genomic_DNA"/>
</dbReference>
<protein>
    <submittedName>
        <fullName evidence="1">Uncharacterized protein</fullName>
    </submittedName>
</protein>